<comment type="caution">
    <text evidence="10">The sequence shown here is derived from an EMBL/GenBank/DDBJ whole genome shotgun (WGS) entry which is preliminary data.</text>
</comment>
<evidence type="ECO:0000256" key="6">
    <source>
        <dbReference type="ARBA" id="ARBA00023315"/>
    </source>
</evidence>
<dbReference type="NCBIfam" id="TIGR03723">
    <property type="entry name" value="T6A_TsaD_YgjD"/>
    <property type="match status" value="1"/>
</dbReference>
<organism evidence="10 11">
    <name type="scientific">Candidatus Kuenenbacteria bacterium CG1_02_38_13</name>
    <dbReference type="NCBI Taxonomy" id="1805235"/>
    <lineage>
        <taxon>Bacteria</taxon>
        <taxon>Candidatus Kueneniibacteriota</taxon>
    </lineage>
</organism>
<feature type="binding site" evidence="8">
    <location>
        <position position="335"/>
    </location>
    <ligand>
        <name>Fe cation</name>
        <dbReference type="ChEBI" id="CHEBI:24875"/>
    </ligand>
</feature>
<dbReference type="FunFam" id="3.30.420.40:FF:000040">
    <property type="entry name" value="tRNA N6-adenosine threonylcarbamoyltransferase"/>
    <property type="match status" value="1"/>
</dbReference>
<dbReference type="InterPro" id="IPR043129">
    <property type="entry name" value="ATPase_NBD"/>
</dbReference>
<feature type="binding site" evidence="8">
    <location>
        <position position="125"/>
    </location>
    <ligand>
        <name>Fe cation</name>
        <dbReference type="ChEBI" id="CHEBI:24875"/>
    </ligand>
</feature>
<accession>A0A1J4U0D7</accession>
<dbReference type="InterPro" id="IPR017861">
    <property type="entry name" value="KAE1/TsaD"/>
</dbReference>
<comment type="cofactor">
    <cofactor evidence="8">
        <name>Fe(2+)</name>
        <dbReference type="ChEBI" id="CHEBI:29033"/>
    </cofactor>
    <text evidence="8">Binds 1 Fe(2+) ion per subunit.</text>
</comment>
<dbReference type="CDD" id="cd24133">
    <property type="entry name" value="ASKHA_NBD_TsaD_bac"/>
    <property type="match status" value="1"/>
</dbReference>
<proteinExistence type="inferred from homology"/>
<evidence type="ECO:0000256" key="1">
    <source>
        <dbReference type="ARBA" id="ARBA00022490"/>
    </source>
</evidence>
<dbReference type="Gene3D" id="3.30.420.40">
    <property type="match status" value="2"/>
</dbReference>
<dbReference type="InterPro" id="IPR000905">
    <property type="entry name" value="Gcp-like_dom"/>
</dbReference>
<feature type="binding site" evidence="8">
    <location>
        <position position="216"/>
    </location>
    <ligand>
        <name>substrate</name>
    </ligand>
</feature>
<feature type="binding site" evidence="8">
    <location>
        <position position="305"/>
    </location>
    <ligand>
        <name>substrate</name>
    </ligand>
</feature>
<keyword evidence="5 8" id="KW-0408">Iron</keyword>
<feature type="binding site" evidence="8">
    <location>
        <begin position="170"/>
        <end position="174"/>
    </location>
    <ligand>
        <name>substrate</name>
    </ligand>
</feature>
<evidence type="ECO:0000256" key="5">
    <source>
        <dbReference type="ARBA" id="ARBA00023004"/>
    </source>
</evidence>
<evidence type="ECO:0000256" key="4">
    <source>
        <dbReference type="ARBA" id="ARBA00022723"/>
    </source>
</evidence>
<keyword evidence="4 8" id="KW-0479">Metal-binding</keyword>
<comment type="caution">
    <text evidence="8">Lacks conserved residue(s) required for the propagation of feature annotation.</text>
</comment>
<dbReference type="AlphaFoldDB" id="A0A1J4U0D7"/>
<keyword evidence="3 8" id="KW-0819">tRNA processing</keyword>
<dbReference type="SUPFAM" id="SSF53067">
    <property type="entry name" value="Actin-like ATPase domain"/>
    <property type="match status" value="2"/>
</dbReference>
<sequence length="374" mass="41401">MRILGIETSCDETSAALLEFRGDYFRILSNVIFSSVKLHAKYGGIVPEVAARKQMENIMIVLGRALKKRISNSRYSIVNIQRPDYICVTNGPGLITSLRVGVETAKALSYAWTKPLVAVNHLEGHIYANAIFDSDTRAKASTGRQFLALNKIQTPRLQIPKWKFPVLALIVSGGHTQLVLMKDHLKYRVIGETQDDAAGEAFDKVAKILGLSYPGGPEISRLVKKGDATKVDLPRPMINSGDYNFSFSGIKTAVLYKTIEKKIRKEDMCASFQEACVNVLVNKTIKAAVAHNAKMIILGGGVAANERLRALLKYEVCNKLCKTELLMPDIGMAGDNAAMIAFAGYYRIKNKMFSDWRKIRTEANLRLDGRSIGQ</sequence>
<evidence type="ECO:0000313" key="11">
    <source>
        <dbReference type="Proteomes" id="UP000182465"/>
    </source>
</evidence>
<evidence type="ECO:0000313" key="10">
    <source>
        <dbReference type="EMBL" id="OIO17948.1"/>
    </source>
</evidence>
<dbReference type="Proteomes" id="UP000182465">
    <property type="component" value="Unassembled WGS sequence"/>
</dbReference>
<feature type="binding site" evidence="8">
    <location>
        <position position="203"/>
    </location>
    <ligand>
        <name>substrate</name>
    </ligand>
</feature>
<reference evidence="10 11" key="1">
    <citation type="journal article" date="2016" name="Environ. Microbiol.">
        <title>Genomic resolution of a cold subsurface aquifer community provides metabolic insights for novel microbes adapted to high CO concentrations.</title>
        <authorList>
            <person name="Probst A.J."/>
            <person name="Castelle C.J."/>
            <person name="Singh A."/>
            <person name="Brown C.T."/>
            <person name="Anantharaman K."/>
            <person name="Sharon I."/>
            <person name="Hug L.A."/>
            <person name="Burstein D."/>
            <person name="Emerson J.B."/>
            <person name="Thomas B.C."/>
            <person name="Banfield J.F."/>
        </authorList>
    </citation>
    <scope>NUCLEOTIDE SEQUENCE [LARGE SCALE GENOMIC DNA]</scope>
    <source>
        <strain evidence="10">CG1_02_38_13</strain>
    </source>
</reference>
<comment type="catalytic activity">
    <reaction evidence="7 8">
        <text>L-threonylcarbamoyladenylate + adenosine(37) in tRNA = N(6)-L-threonylcarbamoyladenosine(37) in tRNA + AMP + H(+)</text>
        <dbReference type="Rhea" id="RHEA:37059"/>
        <dbReference type="Rhea" id="RHEA-COMP:10162"/>
        <dbReference type="Rhea" id="RHEA-COMP:10163"/>
        <dbReference type="ChEBI" id="CHEBI:15378"/>
        <dbReference type="ChEBI" id="CHEBI:73682"/>
        <dbReference type="ChEBI" id="CHEBI:74411"/>
        <dbReference type="ChEBI" id="CHEBI:74418"/>
        <dbReference type="ChEBI" id="CHEBI:456215"/>
        <dbReference type="EC" id="2.3.1.234"/>
    </reaction>
</comment>
<dbReference type="GO" id="GO:0005506">
    <property type="term" value="F:iron ion binding"/>
    <property type="evidence" value="ECO:0007669"/>
    <property type="project" value="UniProtKB-UniRule"/>
</dbReference>
<dbReference type="Pfam" id="PF00814">
    <property type="entry name" value="TsaD"/>
    <property type="match status" value="2"/>
</dbReference>
<protein>
    <recommendedName>
        <fullName evidence="8">tRNA N6-adenosine threonylcarbamoyltransferase</fullName>
        <ecNumber evidence="8">2.3.1.234</ecNumber>
    </recommendedName>
    <alternativeName>
        <fullName evidence="8">N6-L-threonylcarbamoyladenine synthase</fullName>
        <shortName evidence="8">t(6)A synthase</shortName>
    </alternativeName>
    <alternativeName>
        <fullName evidence="8">t(6)A37 threonylcarbamoyladenosine biosynthesis protein TsaD</fullName>
    </alternativeName>
    <alternativeName>
        <fullName evidence="8">tRNA threonylcarbamoyladenosine biosynthesis protein TsaD</fullName>
    </alternativeName>
</protein>
<name>A0A1J4U0D7_9BACT</name>
<feature type="binding site" evidence="8">
    <location>
        <position position="121"/>
    </location>
    <ligand>
        <name>Fe cation</name>
        <dbReference type="ChEBI" id="CHEBI:24875"/>
    </ligand>
</feature>
<dbReference type="PRINTS" id="PR00789">
    <property type="entry name" value="OSIALOPTASE"/>
</dbReference>
<dbReference type="GO" id="GO:0002949">
    <property type="term" value="P:tRNA threonylcarbamoyladenosine modification"/>
    <property type="evidence" value="ECO:0007669"/>
    <property type="project" value="UniProtKB-UniRule"/>
</dbReference>
<dbReference type="PANTHER" id="PTHR11735">
    <property type="entry name" value="TRNA N6-ADENOSINE THREONYLCARBAMOYLTRANSFERASE"/>
    <property type="match status" value="1"/>
</dbReference>
<evidence type="ECO:0000259" key="9">
    <source>
        <dbReference type="Pfam" id="PF00814"/>
    </source>
</evidence>
<evidence type="ECO:0000256" key="3">
    <source>
        <dbReference type="ARBA" id="ARBA00022694"/>
    </source>
</evidence>
<feature type="domain" description="Gcp-like" evidence="9">
    <location>
        <begin position="152"/>
        <end position="342"/>
    </location>
</feature>
<comment type="subcellular location">
    <subcellularLocation>
        <location evidence="8">Cytoplasm</location>
    </subcellularLocation>
</comment>
<dbReference type="EC" id="2.3.1.234" evidence="8"/>
<dbReference type="GO" id="GO:0061711">
    <property type="term" value="F:tRNA N(6)-L-threonylcarbamoyladenine synthase activity"/>
    <property type="evidence" value="ECO:0007669"/>
    <property type="project" value="UniProtKB-EC"/>
</dbReference>
<dbReference type="EMBL" id="MNVB01000019">
    <property type="protein sequence ID" value="OIO17948.1"/>
    <property type="molecule type" value="Genomic_DNA"/>
</dbReference>
<keyword evidence="1 8" id="KW-0963">Cytoplasm</keyword>
<evidence type="ECO:0000256" key="2">
    <source>
        <dbReference type="ARBA" id="ARBA00022679"/>
    </source>
</evidence>
<evidence type="ECO:0000256" key="7">
    <source>
        <dbReference type="ARBA" id="ARBA00048117"/>
    </source>
</evidence>
<dbReference type="InterPro" id="IPR022450">
    <property type="entry name" value="TsaD"/>
</dbReference>
<keyword evidence="2 8" id="KW-0808">Transferase</keyword>
<evidence type="ECO:0000256" key="8">
    <source>
        <dbReference type="HAMAP-Rule" id="MF_01445"/>
    </source>
</evidence>
<comment type="similarity">
    <text evidence="8">Belongs to the KAE1 / TsaD family.</text>
</comment>
<dbReference type="HAMAP" id="MF_01445">
    <property type="entry name" value="TsaD"/>
    <property type="match status" value="1"/>
</dbReference>
<feature type="domain" description="Gcp-like" evidence="9">
    <location>
        <begin position="27"/>
        <end position="132"/>
    </location>
</feature>
<dbReference type="PANTHER" id="PTHR11735:SF6">
    <property type="entry name" value="TRNA N6-ADENOSINE THREONYLCARBAMOYLTRANSFERASE, MITOCHONDRIAL"/>
    <property type="match status" value="1"/>
</dbReference>
<comment type="function">
    <text evidence="8">Required for the formation of a threonylcarbamoyl group on adenosine at position 37 (t(6)A37) in tRNAs that read codons beginning with adenine. Is involved in the transfer of the threonylcarbamoyl moiety of threonylcarbamoyl-AMP (TC-AMP) to the N6 group of A37, together with TsaE and TsaB. TsaD likely plays a direct catalytic role in this reaction.</text>
</comment>
<keyword evidence="6 8" id="KW-0012">Acyltransferase</keyword>
<dbReference type="GO" id="GO:0005737">
    <property type="term" value="C:cytoplasm"/>
    <property type="evidence" value="ECO:0007669"/>
    <property type="project" value="UniProtKB-SubCell"/>
</dbReference>
<gene>
    <name evidence="8" type="primary">tsaD</name>
    <name evidence="10" type="ORF">AUJ29_00725</name>
</gene>